<dbReference type="Proteomes" id="UP000054032">
    <property type="component" value="Unassembled WGS sequence"/>
</dbReference>
<evidence type="ECO:0000313" key="2">
    <source>
        <dbReference type="EMBL" id="EUC41727.1"/>
    </source>
</evidence>
<dbReference type="RefSeq" id="XP_007691750.1">
    <property type="nucleotide sequence ID" value="XM_007693560.1"/>
</dbReference>
<accession>W6YQN6</accession>
<dbReference type="AlphaFoldDB" id="W6YQN6"/>
<sequence>MPYPPNPPNPINQYHLHPPRHPKSFTLSQPALHPTPPTITITPTNALTNLPLVSHSECIHLLKAARISYTHTYMQLQQRVYHDLASACGTALNQLESVGEEGDWKGVMVRFEGRCGRCRERAAAL</sequence>
<dbReference type="KEGG" id="bor:COCMIDRAFT_29544"/>
<dbReference type="OrthoDB" id="10398378at2759"/>
<name>W6YQN6_COCMI</name>
<feature type="region of interest" description="Disordered" evidence="1">
    <location>
        <begin position="1"/>
        <end position="32"/>
    </location>
</feature>
<organism evidence="2 3">
    <name type="scientific">Bipolaris oryzae ATCC 44560</name>
    <dbReference type="NCBI Taxonomy" id="930090"/>
    <lineage>
        <taxon>Eukaryota</taxon>
        <taxon>Fungi</taxon>
        <taxon>Dikarya</taxon>
        <taxon>Ascomycota</taxon>
        <taxon>Pezizomycotina</taxon>
        <taxon>Dothideomycetes</taxon>
        <taxon>Pleosporomycetidae</taxon>
        <taxon>Pleosporales</taxon>
        <taxon>Pleosporineae</taxon>
        <taxon>Pleosporaceae</taxon>
        <taxon>Bipolaris</taxon>
    </lineage>
</organism>
<dbReference type="HOGENOM" id="CLU_138651_0_0_1"/>
<dbReference type="EMBL" id="KI964089">
    <property type="protein sequence ID" value="EUC41727.1"/>
    <property type="molecule type" value="Genomic_DNA"/>
</dbReference>
<protein>
    <submittedName>
        <fullName evidence="2">Uncharacterized protein</fullName>
    </submittedName>
</protein>
<keyword evidence="3" id="KW-1185">Reference proteome</keyword>
<reference evidence="2 3" key="1">
    <citation type="journal article" date="2013" name="PLoS Genet.">
        <title>Comparative genome structure, secondary metabolite, and effector coding capacity across Cochliobolus pathogens.</title>
        <authorList>
            <person name="Condon B.J."/>
            <person name="Leng Y."/>
            <person name="Wu D."/>
            <person name="Bushley K.E."/>
            <person name="Ohm R.A."/>
            <person name="Otillar R."/>
            <person name="Martin J."/>
            <person name="Schackwitz W."/>
            <person name="Grimwood J."/>
            <person name="MohdZainudin N."/>
            <person name="Xue C."/>
            <person name="Wang R."/>
            <person name="Manning V.A."/>
            <person name="Dhillon B."/>
            <person name="Tu Z.J."/>
            <person name="Steffenson B.J."/>
            <person name="Salamov A."/>
            <person name="Sun H."/>
            <person name="Lowry S."/>
            <person name="LaButti K."/>
            <person name="Han J."/>
            <person name="Copeland A."/>
            <person name="Lindquist E."/>
            <person name="Barry K."/>
            <person name="Schmutz J."/>
            <person name="Baker S.E."/>
            <person name="Ciuffetti L.M."/>
            <person name="Grigoriev I.V."/>
            <person name="Zhong S."/>
            <person name="Turgeon B.G."/>
        </authorList>
    </citation>
    <scope>NUCLEOTIDE SEQUENCE [LARGE SCALE GENOMIC DNA]</scope>
    <source>
        <strain evidence="2 3">ATCC 44560</strain>
    </source>
</reference>
<dbReference type="GeneID" id="19121524"/>
<feature type="compositionally biased region" description="Pro residues" evidence="1">
    <location>
        <begin position="1"/>
        <end position="10"/>
    </location>
</feature>
<evidence type="ECO:0000313" key="3">
    <source>
        <dbReference type="Proteomes" id="UP000054032"/>
    </source>
</evidence>
<gene>
    <name evidence="2" type="ORF">COCMIDRAFT_29544</name>
</gene>
<proteinExistence type="predicted"/>
<evidence type="ECO:0000256" key="1">
    <source>
        <dbReference type="SAM" id="MobiDB-lite"/>
    </source>
</evidence>